<name>A0ACC1QNG1_9HYPO</name>
<evidence type="ECO:0000313" key="2">
    <source>
        <dbReference type="Proteomes" id="UP001148737"/>
    </source>
</evidence>
<dbReference type="Proteomes" id="UP001148737">
    <property type="component" value="Unassembled WGS sequence"/>
</dbReference>
<organism evidence="1 2">
    <name type="scientific">Lecanicillium saksenae</name>
    <dbReference type="NCBI Taxonomy" id="468837"/>
    <lineage>
        <taxon>Eukaryota</taxon>
        <taxon>Fungi</taxon>
        <taxon>Dikarya</taxon>
        <taxon>Ascomycota</taxon>
        <taxon>Pezizomycotina</taxon>
        <taxon>Sordariomycetes</taxon>
        <taxon>Hypocreomycetidae</taxon>
        <taxon>Hypocreales</taxon>
        <taxon>Cordycipitaceae</taxon>
        <taxon>Lecanicillium</taxon>
    </lineage>
</organism>
<comment type="caution">
    <text evidence="1">The sequence shown here is derived from an EMBL/GenBank/DDBJ whole genome shotgun (WGS) entry which is preliminary data.</text>
</comment>
<proteinExistence type="predicted"/>
<gene>
    <name evidence="1" type="ORF">NLG97_g7511</name>
</gene>
<sequence>MVETKQVDELDTAPYLTYEELRPGGVPDAMRRLYWPLEGEFPFNMFVMKQPRAPRDLEPLFQLDDSGSNKGGTWHEIASQPCTKRKVSSMGATLERLARRARLSRVWCRIYNGSGPG</sequence>
<reference evidence="1" key="1">
    <citation type="submission" date="2022-07" db="EMBL/GenBank/DDBJ databases">
        <title>Genome Sequence of Lecanicillium saksenae.</title>
        <authorList>
            <person name="Buettner E."/>
        </authorList>
    </citation>
    <scope>NUCLEOTIDE SEQUENCE</scope>
    <source>
        <strain evidence="1">VT-O1</strain>
    </source>
</reference>
<accession>A0ACC1QNG1</accession>
<evidence type="ECO:0000313" key="1">
    <source>
        <dbReference type="EMBL" id="KAJ3482646.1"/>
    </source>
</evidence>
<keyword evidence="2" id="KW-1185">Reference proteome</keyword>
<dbReference type="EMBL" id="JANAKD010001159">
    <property type="protein sequence ID" value="KAJ3482646.1"/>
    <property type="molecule type" value="Genomic_DNA"/>
</dbReference>
<protein>
    <submittedName>
        <fullName evidence="1">Uncharacterized protein</fullName>
    </submittedName>
</protein>